<reference evidence="1" key="1">
    <citation type="submission" date="2022-02" db="EMBL/GenBank/DDBJ databases">
        <title>Plant Genome Project.</title>
        <authorList>
            <person name="Zhang R.-G."/>
        </authorList>
    </citation>
    <scope>NUCLEOTIDE SEQUENCE</scope>
    <source>
        <strain evidence="1">AT1</strain>
    </source>
</reference>
<gene>
    <name evidence="1" type="ORF">RHMOL_Rhmol03G0150900</name>
</gene>
<dbReference type="Proteomes" id="UP001062846">
    <property type="component" value="Chromosome 3"/>
</dbReference>
<name>A0ACC0PFS2_RHOML</name>
<protein>
    <submittedName>
        <fullName evidence="1">Uncharacterized protein</fullName>
    </submittedName>
</protein>
<evidence type="ECO:0000313" key="1">
    <source>
        <dbReference type="EMBL" id="KAI8564006.1"/>
    </source>
</evidence>
<accession>A0ACC0PFS2</accession>
<proteinExistence type="predicted"/>
<comment type="caution">
    <text evidence="1">The sequence shown here is derived from an EMBL/GenBank/DDBJ whole genome shotgun (WGS) entry which is preliminary data.</text>
</comment>
<evidence type="ECO:0000313" key="2">
    <source>
        <dbReference type="Proteomes" id="UP001062846"/>
    </source>
</evidence>
<keyword evidence="2" id="KW-1185">Reference proteome</keyword>
<organism evidence="1 2">
    <name type="scientific">Rhododendron molle</name>
    <name type="common">Chinese azalea</name>
    <name type="synonym">Azalea mollis</name>
    <dbReference type="NCBI Taxonomy" id="49168"/>
    <lineage>
        <taxon>Eukaryota</taxon>
        <taxon>Viridiplantae</taxon>
        <taxon>Streptophyta</taxon>
        <taxon>Embryophyta</taxon>
        <taxon>Tracheophyta</taxon>
        <taxon>Spermatophyta</taxon>
        <taxon>Magnoliopsida</taxon>
        <taxon>eudicotyledons</taxon>
        <taxon>Gunneridae</taxon>
        <taxon>Pentapetalae</taxon>
        <taxon>asterids</taxon>
        <taxon>Ericales</taxon>
        <taxon>Ericaceae</taxon>
        <taxon>Ericoideae</taxon>
        <taxon>Rhodoreae</taxon>
        <taxon>Rhododendron</taxon>
    </lineage>
</organism>
<dbReference type="EMBL" id="CM046390">
    <property type="protein sequence ID" value="KAI8564006.1"/>
    <property type="molecule type" value="Genomic_DNA"/>
</dbReference>
<sequence>MPFAPFTWKTCMWGRAPRAIITNQCLAMKNGVENIFPNTRHWWCIWHIMKKLPEKLNGYNTYEKIRLCMHKTVYDSLTIKQFEDAWDAFIKKYELQSNTWLQGLYLERKRWVPAYLKICFGRGCHPHKEARV</sequence>